<dbReference type="EMBL" id="MSZX01000003">
    <property type="protein sequence ID" value="OPA79204.1"/>
    <property type="molecule type" value="Genomic_DNA"/>
</dbReference>
<dbReference type="PROSITE" id="PS50850">
    <property type="entry name" value="MFS"/>
    <property type="match status" value="1"/>
</dbReference>
<keyword evidence="3" id="KW-1003">Cell membrane</keyword>
<dbReference type="InterPro" id="IPR011701">
    <property type="entry name" value="MFS"/>
</dbReference>
<organism evidence="9 10">
    <name type="scientific">Paenibacillus selenitireducens</name>
    <dbReference type="NCBI Taxonomy" id="1324314"/>
    <lineage>
        <taxon>Bacteria</taxon>
        <taxon>Bacillati</taxon>
        <taxon>Bacillota</taxon>
        <taxon>Bacilli</taxon>
        <taxon>Bacillales</taxon>
        <taxon>Paenibacillaceae</taxon>
        <taxon>Paenibacillus</taxon>
    </lineage>
</organism>
<evidence type="ECO:0000256" key="6">
    <source>
        <dbReference type="ARBA" id="ARBA00023136"/>
    </source>
</evidence>
<name>A0A1T2XH45_9BACL</name>
<evidence type="ECO:0000256" key="1">
    <source>
        <dbReference type="ARBA" id="ARBA00004651"/>
    </source>
</evidence>
<evidence type="ECO:0000256" key="7">
    <source>
        <dbReference type="SAM" id="Phobius"/>
    </source>
</evidence>
<dbReference type="SUPFAM" id="SSF103473">
    <property type="entry name" value="MFS general substrate transporter"/>
    <property type="match status" value="1"/>
</dbReference>
<keyword evidence="10" id="KW-1185">Reference proteome</keyword>
<accession>A0A1T2XH45</accession>
<reference evidence="9 10" key="1">
    <citation type="submission" date="2017-01" db="EMBL/GenBank/DDBJ databases">
        <title>Genome analysis of Paenibacillus selenitrireducens ES3-24.</title>
        <authorList>
            <person name="Xu D."/>
            <person name="Yao R."/>
            <person name="Zheng S."/>
        </authorList>
    </citation>
    <scope>NUCLEOTIDE SEQUENCE [LARGE SCALE GENOMIC DNA]</scope>
    <source>
        <strain evidence="9 10">ES3-24</strain>
    </source>
</reference>
<proteinExistence type="predicted"/>
<feature type="transmembrane region" description="Helical" evidence="7">
    <location>
        <begin position="378"/>
        <end position="401"/>
    </location>
</feature>
<dbReference type="InterPro" id="IPR020846">
    <property type="entry name" value="MFS_dom"/>
</dbReference>
<feature type="transmembrane region" description="Helical" evidence="7">
    <location>
        <begin position="350"/>
        <end position="372"/>
    </location>
</feature>
<keyword evidence="5 7" id="KW-1133">Transmembrane helix</keyword>
<keyword evidence="6 7" id="KW-0472">Membrane</keyword>
<evidence type="ECO:0000256" key="2">
    <source>
        <dbReference type="ARBA" id="ARBA00022448"/>
    </source>
</evidence>
<dbReference type="Proteomes" id="UP000190188">
    <property type="component" value="Unassembled WGS sequence"/>
</dbReference>
<evidence type="ECO:0000313" key="10">
    <source>
        <dbReference type="Proteomes" id="UP000190188"/>
    </source>
</evidence>
<feature type="transmembrane region" description="Helical" evidence="7">
    <location>
        <begin position="46"/>
        <end position="66"/>
    </location>
</feature>
<dbReference type="GO" id="GO:0022857">
    <property type="term" value="F:transmembrane transporter activity"/>
    <property type="evidence" value="ECO:0007669"/>
    <property type="project" value="InterPro"/>
</dbReference>
<feature type="transmembrane region" description="Helical" evidence="7">
    <location>
        <begin position="287"/>
        <end position="307"/>
    </location>
</feature>
<evidence type="ECO:0000256" key="4">
    <source>
        <dbReference type="ARBA" id="ARBA00022692"/>
    </source>
</evidence>
<dbReference type="CDD" id="cd06173">
    <property type="entry name" value="MFS_MefA_like"/>
    <property type="match status" value="1"/>
</dbReference>
<gene>
    <name evidence="9" type="ORF">BVG16_08905</name>
</gene>
<comment type="subcellular location">
    <subcellularLocation>
        <location evidence="1">Cell membrane</location>
        <topology evidence="1">Multi-pass membrane protein</topology>
    </subcellularLocation>
</comment>
<dbReference type="Gene3D" id="1.20.1250.20">
    <property type="entry name" value="MFS general substrate transporter like domains"/>
    <property type="match status" value="1"/>
</dbReference>
<feature type="transmembrane region" description="Helical" evidence="7">
    <location>
        <begin position="136"/>
        <end position="160"/>
    </location>
</feature>
<evidence type="ECO:0000313" key="9">
    <source>
        <dbReference type="EMBL" id="OPA79204.1"/>
    </source>
</evidence>
<dbReference type="OrthoDB" id="2156306at2"/>
<sequence length="417" mass="45491">MNRKQFLENWKYPSILLLGIGISNIGSWIYFIALNLIVLDMTKSPFAVSVLYILKPIATLLTNLWSGSFIDRRNKRNAMALLDMLRAVFIALLPIISSTWYIYMLVIFINMADSMFGPASMTYITKLIPQENRQRFNSLHSLISSGAFLIGPAVAGLLFLLGSPLLAIYINAAALLISGVITLFLPNLEESTIVGQRESKPKMSFAVIQDDWKAVMRFYRSHVYIMAICLLFGGVMVVMASAVDSLEASFATLVLHLTESEYGVLVSIAGAGIIIGAMVNTLIVKKIAVSSMIGIGTIGVCFGYLIFAVSHTFFFAGAGFFTLAFCLAFVNAGFATFYQNNVPVDMMGRIGSLNGFIHAVFIILATAALGLASEWFSLRMVIIIGVLVMVVLGAMLCAFVLQSSKKPYYVTASSLKG</sequence>
<dbReference type="GO" id="GO:0005886">
    <property type="term" value="C:plasma membrane"/>
    <property type="evidence" value="ECO:0007669"/>
    <property type="project" value="UniProtKB-SubCell"/>
</dbReference>
<protein>
    <submittedName>
        <fullName evidence="9">MFS transporter</fullName>
    </submittedName>
</protein>
<evidence type="ECO:0000259" key="8">
    <source>
        <dbReference type="PROSITE" id="PS50850"/>
    </source>
</evidence>
<evidence type="ECO:0000256" key="5">
    <source>
        <dbReference type="ARBA" id="ARBA00022989"/>
    </source>
</evidence>
<feature type="transmembrane region" description="Helical" evidence="7">
    <location>
        <begin position="262"/>
        <end position="280"/>
    </location>
</feature>
<dbReference type="InterPro" id="IPR036259">
    <property type="entry name" value="MFS_trans_sf"/>
</dbReference>
<dbReference type="Pfam" id="PF07690">
    <property type="entry name" value="MFS_1"/>
    <property type="match status" value="1"/>
</dbReference>
<dbReference type="RefSeq" id="WP_078498203.1">
    <property type="nucleotide sequence ID" value="NZ_MSZX01000003.1"/>
</dbReference>
<dbReference type="AlphaFoldDB" id="A0A1T2XH45"/>
<dbReference type="PANTHER" id="PTHR43266">
    <property type="entry name" value="MACROLIDE-EFFLUX PROTEIN"/>
    <property type="match status" value="1"/>
</dbReference>
<dbReference type="PANTHER" id="PTHR43266:SF2">
    <property type="entry name" value="MAJOR FACILITATOR SUPERFAMILY (MFS) PROFILE DOMAIN-CONTAINING PROTEIN"/>
    <property type="match status" value="1"/>
</dbReference>
<feature type="transmembrane region" description="Helical" evidence="7">
    <location>
        <begin position="223"/>
        <end position="242"/>
    </location>
</feature>
<feature type="transmembrane region" description="Helical" evidence="7">
    <location>
        <begin position="12"/>
        <end position="34"/>
    </location>
</feature>
<evidence type="ECO:0000256" key="3">
    <source>
        <dbReference type="ARBA" id="ARBA00022475"/>
    </source>
</evidence>
<dbReference type="STRING" id="1324314.BVG16_08905"/>
<comment type="caution">
    <text evidence="9">The sequence shown here is derived from an EMBL/GenBank/DDBJ whole genome shotgun (WGS) entry which is preliminary data.</text>
</comment>
<keyword evidence="2" id="KW-0813">Transport</keyword>
<feature type="transmembrane region" description="Helical" evidence="7">
    <location>
        <begin position="313"/>
        <end position="338"/>
    </location>
</feature>
<feature type="domain" description="Major facilitator superfamily (MFS) profile" evidence="8">
    <location>
        <begin position="12"/>
        <end position="405"/>
    </location>
</feature>
<keyword evidence="4 7" id="KW-0812">Transmembrane</keyword>